<evidence type="ECO:0000313" key="3">
    <source>
        <dbReference type="Proteomes" id="UP001431019"/>
    </source>
</evidence>
<protein>
    <submittedName>
        <fullName evidence="2">Uncharacterized protein</fullName>
    </submittedName>
</protein>
<organism evidence="2 3">
    <name type="scientific">Paraburkholderia sejongensis</name>
    <dbReference type="NCBI Taxonomy" id="2886946"/>
    <lineage>
        <taxon>Bacteria</taxon>
        <taxon>Pseudomonadati</taxon>
        <taxon>Pseudomonadota</taxon>
        <taxon>Betaproteobacteria</taxon>
        <taxon>Burkholderiales</taxon>
        <taxon>Burkholderiaceae</taxon>
        <taxon>Paraburkholderia</taxon>
    </lineage>
</organism>
<accession>A0ABS8JWN5</accession>
<gene>
    <name evidence="2" type="ORF">LJ656_17130</name>
</gene>
<dbReference type="Proteomes" id="UP001431019">
    <property type="component" value="Unassembled WGS sequence"/>
</dbReference>
<evidence type="ECO:0000313" key="2">
    <source>
        <dbReference type="EMBL" id="MCC8394322.1"/>
    </source>
</evidence>
<evidence type="ECO:0000256" key="1">
    <source>
        <dbReference type="SAM" id="MobiDB-lite"/>
    </source>
</evidence>
<comment type="caution">
    <text evidence="2">The sequence shown here is derived from an EMBL/GenBank/DDBJ whole genome shotgun (WGS) entry which is preliminary data.</text>
</comment>
<dbReference type="RefSeq" id="WP_230510586.1">
    <property type="nucleotide sequence ID" value="NZ_JAJITD010000008.1"/>
</dbReference>
<sequence>MVLEREDVKGAGRAESGADAGSVKTTRCGAGATRAGIRNAAARPGEKRRRAASHYAVSAQCAGRENRNFLAYLQQKSRGLSRGFK</sequence>
<dbReference type="EMBL" id="JAJITD010000008">
    <property type="protein sequence ID" value="MCC8394322.1"/>
    <property type="molecule type" value="Genomic_DNA"/>
</dbReference>
<keyword evidence="3" id="KW-1185">Reference proteome</keyword>
<proteinExistence type="predicted"/>
<name>A0ABS8JWN5_9BURK</name>
<feature type="region of interest" description="Disordered" evidence="1">
    <location>
        <begin position="1"/>
        <end position="26"/>
    </location>
</feature>
<feature type="compositionally biased region" description="Basic and acidic residues" evidence="1">
    <location>
        <begin position="1"/>
        <end position="12"/>
    </location>
</feature>
<reference evidence="2 3" key="1">
    <citation type="submission" date="2021-11" db="EMBL/GenBank/DDBJ databases">
        <authorList>
            <person name="Oh E.-T."/>
            <person name="Kim S.-B."/>
        </authorList>
    </citation>
    <scope>NUCLEOTIDE SEQUENCE [LARGE SCALE GENOMIC DNA]</scope>
    <source>
        <strain evidence="2 3">MMS20-SJTR3</strain>
    </source>
</reference>